<dbReference type="PROSITE" id="PS50949">
    <property type="entry name" value="HTH_GNTR"/>
    <property type="match status" value="1"/>
</dbReference>
<dbReference type="AlphaFoldDB" id="A0A2A6FQF6"/>
<evidence type="ECO:0000256" key="2">
    <source>
        <dbReference type="ARBA" id="ARBA00023125"/>
    </source>
</evidence>
<dbReference type="InterPro" id="IPR000524">
    <property type="entry name" value="Tscrpt_reg_HTH_GntR"/>
</dbReference>
<dbReference type="GO" id="GO:0045892">
    <property type="term" value="P:negative regulation of DNA-templated transcription"/>
    <property type="evidence" value="ECO:0007669"/>
    <property type="project" value="TreeGrafter"/>
</dbReference>
<name>A0A2A6FQF6_9MICO</name>
<dbReference type="InterPro" id="IPR028978">
    <property type="entry name" value="Chorismate_lyase_/UTRA_dom_sf"/>
</dbReference>
<dbReference type="Gene3D" id="3.40.1410.10">
    <property type="entry name" value="Chorismate lyase-like"/>
    <property type="match status" value="1"/>
</dbReference>
<sequence>MAGRRPTLVDRVREELTELISNGSYEVGDRLPNEQEMSDRFAVSRATVREAYRALIDAGYLSRRHGTGTFITRVPQRHALDLNLSYTAMIRAAGFKSSIRVISQRVEVVGDDDRAKLRLEHGDKIVVVERVRLADDRPVVYSIDRIPLEIIPQEVRGNLGPSLFDMLKEVNRAPKVGRTRLLPVLAGPRERDLLNVTKGAPLLYFDEVDFDSEGIPVMASFEWHTSDVFEMWLNRRSQSMMSSDV</sequence>
<keyword evidence="1" id="KW-0805">Transcription regulation</keyword>
<dbReference type="InterPro" id="IPR036390">
    <property type="entry name" value="WH_DNA-bd_sf"/>
</dbReference>
<dbReference type="CDD" id="cd07377">
    <property type="entry name" value="WHTH_GntR"/>
    <property type="match status" value="1"/>
</dbReference>
<dbReference type="InterPro" id="IPR036388">
    <property type="entry name" value="WH-like_DNA-bd_sf"/>
</dbReference>
<dbReference type="PANTHER" id="PTHR44846">
    <property type="entry name" value="MANNOSYL-D-GLYCERATE TRANSPORT/METABOLISM SYSTEM REPRESSOR MNGR-RELATED"/>
    <property type="match status" value="1"/>
</dbReference>
<dbReference type="Pfam" id="PF00392">
    <property type="entry name" value="GntR"/>
    <property type="match status" value="1"/>
</dbReference>
<dbReference type="InterPro" id="IPR011663">
    <property type="entry name" value="UTRA"/>
</dbReference>
<evidence type="ECO:0000259" key="4">
    <source>
        <dbReference type="PROSITE" id="PS50949"/>
    </source>
</evidence>
<dbReference type="SMART" id="SM00866">
    <property type="entry name" value="UTRA"/>
    <property type="match status" value="1"/>
</dbReference>
<dbReference type="SMART" id="SM00345">
    <property type="entry name" value="HTH_GNTR"/>
    <property type="match status" value="1"/>
</dbReference>
<comment type="caution">
    <text evidence="5">The sequence shown here is derived from an EMBL/GenBank/DDBJ whole genome shotgun (WGS) entry which is preliminary data.</text>
</comment>
<dbReference type="InterPro" id="IPR050679">
    <property type="entry name" value="Bact_HTH_transcr_reg"/>
</dbReference>
<accession>A0A2A6FQF6</accession>
<dbReference type="SUPFAM" id="SSF46785">
    <property type="entry name" value="Winged helix' DNA-binding domain"/>
    <property type="match status" value="1"/>
</dbReference>
<dbReference type="GO" id="GO:0003700">
    <property type="term" value="F:DNA-binding transcription factor activity"/>
    <property type="evidence" value="ECO:0007669"/>
    <property type="project" value="InterPro"/>
</dbReference>
<dbReference type="SUPFAM" id="SSF64288">
    <property type="entry name" value="Chorismate lyase-like"/>
    <property type="match status" value="1"/>
</dbReference>
<dbReference type="PANTHER" id="PTHR44846:SF17">
    <property type="entry name" value="GNTR-FAMILY TRANSCRIPTIONAL REGULATOR"/>
    <property type="match status" value="1"/>
</dbReference>
<evidence type="ECO:0000313" key="5">
    <source>
        <dbReference type="EMBL" id="PDQ35112.1"/>
    </source>
</evidence>
<gene>
    <name evidence="5" type="ORF">B5766_07835</name>
</gene>
<proteinExistence type="predicted"/>
<evidence type="ECO:0000256" key="1">
    <source>
        <dbReference type="ARBA" id="ARBA00023015"/>
    </source>
</evidence>
<evidence type="ECO:0000256" key="3">
    <source>
        <dbReference type="ARBA" id="ARBA00023163"/>
    </source>
</evidence>
<dbReference type="EMBL" id="NAEP01000040">
    <property type="protein sequence ID" value="PDQ35112.1"/>
    <property type="molecule type" value="Genomic_DNA"/>
</dbReference>
<dbReference type="Proteomes" id="UP000219994">
    <property type="component" value="Unassembled WGS sequence"/>
</dbReference>
<reference evidence="6" key="1">
    <citation type="submission" date="2017-03" db="EMBL/GenBank/DDBJ databases">
        <authorList>
            <person name="Lund M.B."/>
        </authorList>
    </citation>
    <scope>NUCLEOTIDE SEQUENCE [LARGE SCALE GENOMIC DNA]</scope>
</reference>
<dbReference type="Pfam" id="PF07702">
    <property type="entry name" value="UTRA"/>
    <property type="match status" value="1"/>
</dbReference>
<protein>
    <recommendedName>
        <fullName evidence="4">HTH gntR-type domain-containing protein</fullName>
    </recommendedName>
</protein>
<keyword evidence="2" id="KW-0238">DNA-binding</keyword>
<feature type="domain" description="HTH gntR-type" evidence="4">
    <location>
        <begin position="6"/>
        <end position="74"/>
    </location>
</feature>
<dbReference type="Gene3D" id="1.10.10.10">
    <property type="entry name" value="Winged helix-like DNA-binding domain superfamily/Winged helix DNA-binding domain"/>
    <property type="match status" value="1"/>
</dbReference>
<organism evidence="5 6">
    <name type="scientific">Candidatus Lumbricidiphila eiseniae</name>
    <dbReference type="NCBI Taxonomy" id="1969409"/>
    <lineage>
        <taxon>Bacteria</taxon>
        <taxon>Bacillati</taxon>
        <taxon>Actinomycetota</taxon>
        <taxon>Actinomycetes</taxon>
        <taxon>Micrococcales</taxon>
        <taxon>Microbacteriaceae</taxon>
        <taxon>Candidatus Lumbricidiphila</taxon>
    </lineage>
</organism>
<evidence type="ECO:0000313" key="6">
    <source>
        <dbReference type="Proteomes" id="UP000219994"/>
    </source>
</evidence>
<dbReference type="GO" id="GO:0003677">
    <property type="term" value="F:DNA binding"/>
    <property type="evidence" value="ECO:0007669"/>
    <property type="project" value="UniProtKB-KW"/>
</dbReference>
<dbReference type="PRINTS" id="PR00035">
    <property type="entry name" value="HTHGNTR"/>
</dbReference>
<keyword evidence="3" id="KW-0804">Transcription</keyword>